<evidence type="ECO:0000256" key="1">
    <source>
        <dbReference type="SAM" id="SignalP"/>
    </source>
</evidence>
<keyword evidence="3" id="KW-1185">Reference proteome</keyword>
<gene>
    <name evidence="2" type="ORF">E5225_00225</name>
</gene>
<dbReference type="EMBL" id="CP039291">
    <property type="protein sequence ID" value="QCB92212.1"/>
    <property type="molecule type" value="Genomic_DNA"/>
</dbReference>
<dbReference type="Proteomes" id="UP000296469">
    <property type="component" value="Chromosome"/>
</dbReference>
<keyword evidence="1" id="KW-0732">Signal</keyword>
<accession>A0A4P7SDY6</accession>
<dbReference type="RefSeq" id="WP_135974218.1">
    <property type="nucleotide sequence ID" value="NZ_CP039291.1"/>
</dbReference>
<protein>
    <submittedName>
        <fullName evidence="2">Uncharacterized protein</fullName>
    </submittedName>
</protein>
<reference evidence="2 3" key="1">
    <citation type="submission" date="2019-04" db="EMBL/GenBank/DDBJ databases">
        <title>Isolation and identification of Cellulomonas shaoxiangyii sp. Nov. isolated from feces of the Tibetan antelopes (Pantholops hodgsonii) in the Qinghai-Tibet plateau of China.</title>
        <authorList>
            <person name="Tian Z."/>
        </authorList>
    </citation>
    <scope>NUCLEOTIDE SEQUENCE [LARGE SCALE GENOMIC DNA]</scope>
    <source>
        <strain evidence="2 3">Z28</strain>
    </source>
</reference>
<dbReference type="KEGG" id="celz:E5225_00225"/>
<dbReference type="OrthoDB" id="9923896at2"/>
<name>A0A4P7SDY6_9CELL</name>
<feature type="chain" id="PRO_5020500707" evidence="1">
    <location>
        <begin position="31"/>
        <end position="82"/>
    </location>
</feature>
<feature type="signal peptide" evidence="1">
    <location>
        <begin position="1"/>
        <end position="30"/>
    </location>
</feature>
<proteinExistence type="predicted"/>
<evidence type="ECO:0000313" key="3">
    <source>
        <dbReference type="Proteomes" id="UP000296469"/>
    </source>
</evidence>
<evidence type="ECO:0000313" key="2">
    <source>
        <dbReference type="EMBL" id="QCB92212.1"/>
    </source>
</evidence>
<dbReference type="AlphaFoldDB" id="A0A4P7SDY6"/>
<organism evidence="2 3">
    <name type="scientific">Cellulomonas shaoxiangyii</name>
    <dbReference type="NCBI Taxonomy" id="2566013"/>
    <lineage>
        <taxon>Bacteria</taxon>
        <taxon>Bacillati</taxon>
        <taxon>Actinomycetota</taxon>
        <taxon>Actinomycetes</taxon>
        <taxon>Micrococcales</taxon>
        <taxon>Cellulomonadaceae</taxon>
        <taxon>Cellulomonas</taxon>
    </lineage>
</organism>
<sequence length="82" mass="8708">MNLKQRIAAGSASVVLLTAASLGLAGPAQAAQIYKEFSTPGNCHYALSQNLAKIKKTSTVLYAACTYSSSRGVWMHILTFKS</sequence>